<dbReference type="InterPro" id="IPR016181">
    <property type="entry name" value="Acyl_CoA_acyltransferase"/>
</dbReference>
<evidence type="ECO:0000313" key="5">
    <source>
        <dbReference type="EMBL" id="PEJ34296.1"/>
    </source>
</evidence>
<organism evidence="5 6">
    <name type="scientific">Peribacillus butanolivorans</name>
    <dbReference type="NCBI Taxonomy" id="421767"/>
    <lineage>
        <taxon>Bacteria</taxon>
        <taxon>Bacillati</taxon>
        <taxon>Bacillota</taxon>
        <taxon>Bacilli</taxon>
        <taxon>Bacillales</taxon>
        <taxon>Bacillaceae</taxon>
        <taxon>Peribacillus</taxon>
    </lineage>
</organism>
<keyword evidence="1" id="KW-0808">Transferase</keyword>
<protein>
    <submittedName>
        <fullName evidence="5">GNAT family N-acetyltransferase</fullName>
    </submittedName>
</protein>
<dbReference type="PANTHER" id="PTHR43792:SF8">
    <property type="entry name" value="[RIBOSOMAL PROTEIN US5]-ALANINE N-ACETYLTRANSFERASE"/>
    <property type="match status" value="1"/>
</dbReference>
<dbReference type="PANTHER" id="PTHR43792">
    <property type="entry name" value="GNAT FAMILY, PUTATIVE (AFU_ORTHOLOGUE AFUA_3G00765)-RELATED-RELATED"/>
    <property type="match status" value="1"/>
</dbReference>
<dbReference type="GO" id="GO:0008999">
    <property type="term" value="F:protein-N-terminal-alanine acetyltransferase activity"/>
    <property type="evidence" value="ECO:0007669"/>
    <property type="project" value="TreeGrafter"/>
</dbReference>
<dbReference type="PROSITE" id="PS51186">
    <property type="entry name" value="GNAT"/>
    <property type="match status" value="1"/>
</dbReference>
<dbReference type="Pfam" id="PF13302">
    <property type="entry name" value="Acetyltransf_3"/>
    <property type="match status" value="1"/>
</dbReference>
<dbReference type="GO" id="GO:0005737">
    <property type="term" value="C:cytoplasm"/>
    <property type="evidence" value="ECO:0007669"/>
    <property type="project" value="TreeGrafter"/>
</dbReference>
<dbReference type="EMBL" id="NUEQ01000014">
    <property type="protein sequence ID" value="PEJ34296.1"/>
    <property type="molecule type" value="Genomic_DNA"/>
</dbReference>
<evidence type="ECO:0000256" key="1">
    <source>
        <dbReference type="ARBA" id="ARBA00022679"/>
    </source>
</evidence>
<keyword evidence="2" id="KW-0012">Acyltransferase</keyword>
<evidence type="ECO:0000256" key="2">
    <source>
        <dbReference type="ARBA" id="ARBA00023315"/>
    </source>
</evidence>
<dbReference type="Gene3D" id="3.40.630.30">
    <property type="match status" value="1"/>
</dbReference>
<dbReference type="SUPFAM" id="SSF55729">
    <property type="entry name" value="Acyl-CoA N-acyltransferases (Nat)"/>
    <property type="match status" value="1"/>
</dbReference>
<comment type="similarity">
    <text evidence="3">Belongs to the acetyltransferase family. RimJ subfamily.</text>
</comment>
<evidence type="ECO:0000313" key="6">
    <source>
        <dbReference type="Proteomes" id="UP000220106"/>
    </source>
</evidence>
<dbReference type="InterPro" id="IPR000182">
    <property type="entry name" value="GNAT_dom"/>
</dbReference>
<evidence type="ECO:0000256" key="3">
    <source>
        <dbReference type="ARBA" id="ARBA00038502"/>
    </source>
</evidence>
<evidence type="ECO:0000259" key="4">
    <source>
        <dbReference type="PROSITE" id="PS51186"/>
    </source>
</evidence>
<name>A0AAX0RS22_9BACI</name>
<comment type="caution">
    <text evidence="5">The sequence shown here is derived from an EMBL/GenBank/DDBJ whole genome shotgun (WGS) entry which is preliminary data.</text>
</comment>
<dbReference type="AlphaFoldDB" id="A0AAX0RS22"/>
<reference evidence="5 6" key="1">
    <citation type="submission" date="2017-09" db="EMBL/GenBank/DDBJ databases">
        <title>Large-scale bioinformatics analysis of Bacillus genomes uncovers conserved roles of natural products in bacterial physiology.</title>
        <authorList>
            <consortium name="Agbiome Team Llc"/>
            <person name="Bleich R.M."/>
            <person name="Kirk G.J."/>
            <person name="Santa Maria K.C."/>
            <person name="Allen S.E."/>
            <person name="Farag S."/>
            <person name="Shank E.A."/>
            <person name="Bowers A."/>
        </authorList>
    </citation>
    <scope>NUCLEOTIDE SEQUENCE [LARGE SCALE GENOMIC DNA]</scope>
    <source>
        <strain evidence="5 6">AFS003229</strain>
    </source>
</reference>
<sequence>MEIFIDRLNERDAEELFTFECNNRRFFEQTVPSRGDDYYTFETFKNRHRELLKEQEENISYFYLIKNDSGSIVGRINLVDIDNTNGSAHVGYRIGEKYTQRGIANKALKLLVNTAAELSVNQIHAKTTSNNIASQKVLERNGFIRVTINEEKNELSGQKETFIYYSRTI</sequence>
<gene>
    <name evidence="5" type="ORF">CN689_09135</name>
</gene>
<dbReference type="InterPro" id="IPR051531">
    <property type="entry name" value="N-acetyltransferase"/>
</dbReference>
<dbReference type="Proteomes" id="UP000220106">
    <property type="component" value="Unassembled WGS sequence"/>
</dbReference>
<feature type="domain" description="N-acetyltransferase" evidence="4">
    <location>
        <begin position="3"/>
        <end position="169"/>
    </location>
</feature>
<proteinExistence type="inferred from homology"/>
<dbReference type="RefSeq" id="WP_098175642.1">
    <property type="nucleotide sequence ID" value="NZ_CP050509.1"/>
</dbReference>
<accession>A0AAX0RS22</accession>